<reference evidence="1" key="2">
    <citation type="submission" date="2020-07" db="EMBL/GenBank/DDBJ databases">
        <authorList>
            <person name="Vera ALvarez R."/>
            <person name="Arias-Moreno D.M."/>
            <person name="Jimenez-Jacinto V."/>
            <person name="Jimenez-Bremont J.F."/>
            <person name="Swaminathan K."/>
            <person name="Moose S.P."/>
            <person name="Guerrero-Gonzalez M.L."/>
            <person name="Marino-Ramirez L."/>
            <person name="Landsman D."/>
            <person name="Rodriguez-Kessler M."/>
            <person name="Delgado-Sanchez P."/>
        </authorList>
    </citation>
    <scope>NUCLEOTIDE SEQUENCE</scope>
    <source>
        <tissue evidence="1">Cladode</tissue>
    </source>
</reference>
<dbReference type="EMBL" id="GISG01068879">
    <property type="protein sequence ID" value="MBA4629198.1"/>
    <property type="molecule type" value="Transcribed_RNA"/>
</dbReference>
<dbReference type="AlphaFoldDB" id="A0A7C8YXF9"/>
<proteinExistence type="predicted"/>
<accession>A0A7C8YXF9</accession>
<sequence length="162" mass="18763">MVQRSKELLFLSEEAKQVPSWLNWRHIKLRVDSSYICYLDVVSLLHSSFCCTALSIQLRSSSIQLKFEGPTQLDESNLHLGPVHDCIRDHLVEASFDDFDVNVHALRLVEHLLLTAEHLKKFVIRMKARIHAMDPYRGTSVEDIITEIPYASRRRQILVINP</sequence>
<reference evidence="1" key="1">
    <citation type="journal article" date="2013" name="J. Plant Res.">
        <title>Effect of fungi and light on seed germination of three Opuntia species from semiarid lands of central Mexico.</title>
        <authorList>
            <person name="Delgado-Sanchez P."/>
            <person name="Jimenez-Bremont J.F."/>
            <person name="Guerrero-Gonzalez Mde L."/>
            <person name="Flores J."/>
        </authorList>
    </citation>
    <scope>NUCLEOTIDE SEQUENCE</scope>
    <source>
        <tissue evidence="1">Cladode</tissue>
    </source>
</reference>
<organism evidence="1">
    <name type="scientific">Opuntia streptacantha</name>
    <name type="common">Prickly pear cactus</name>
    <name type="synonym">Opuntia cardona</name>
    <dbReference type="NCBI Taxonomy" id="393608"/>
    <lineage>
        <taxon>Eukaryota</taxon>
        <taxon>Viridiplantae</taxon>
        <taxon>Streptophyta</taxon>
        <taxon>Embryophyta</taxon>
        <taxon>Tracheophyta</taxon>
        <taxon>Spermatophyta</taxon>
        <taxon>Magnoliopsida</taxon>
        <taxon>eudicotyledons</taxon>
        <taxon>Gunneridae</taxon>
        <taxon>Pentapetalae</taxon>
        <taxon>Caryophyllales</taxon>
        <taxon>Cactineae</taxon>
        <taxon>Cactaceae</taxon>
        <taxon>Opuntioideae</taxon>
        <taxon>Opuntia</taxon>
    </lineage>
</organism>
<evidence type="ECO:0000313" key="1">
    <source>
        <dbReference type="EMBL" id="MBA4629198.1"/>
    </source>
</evidence>
<protein>
    <submittedName>
        <fullName evidence="1">Uncharacterized protein</fullName>
    </submittedName>
</protein>
<name>A0A7C8YXF9_OPUST</name>